<keyword evidence="4" id="KW-1185">Reference proteome</keyword>
<sequence length="174" mass="19710">METWIALLRGINVGGKHIVPMKELKQLMESNGFSNVRTYIQSGNVVFESPQRPLDQIGQLIEKKFGFMPYIFVLGRDELMTALANCPYESDQGKTIHYFFLDKEPEIFDEALLDSLKADSERYILIEKVFYLYAPEGIGRSKLVEKIGKALPGVTMTARNLNTINKLVEMVGEG</sequence>
<dbReference type="Proteomes" id="UP000184031">
    <property type="component" value="Unassembled WGS sequence"/>
</dbReference>
<name>A0A1M6PRW7_9FLAO</name>
<gene>
    <name evidence="1" type="ORF">SAMN04487891_101289</name>
    <name evidence="2" type="ORF">SAMN05216293_0292</name>
</gene>
<dbReference type="PANTHER" id="PTHR36439">
    <property type="entry name" value="BLL4334 PROTEIN"/>
    <property type="match status" value="1"/>
</dbReference>
<accession>A0A1M6PRW7</accession>
<reference evidence="2 3" key="1">
    <citation type="submission" date="2016-11" db="EMBL/GenBank/DDBJ databases">
        <authorList>
            <person name="Varghese N."/>
            <person name="Submissions S."/>
        </authorList>
    </citation>
    <scope>NUCLEOTIDE SEQUENCE [LARGE SCALE GENOMIC DNA]</scope>
    <source>
        <strain evidence="2 3">CGMCC 1.12174</strain>
        <strain evidence="1 4">DSM 26351</strain>
    </source>
</reference>
<dbReference type="Proteomes" id="UP000198940">
    <property type="component" value="Unassembled WGS sequence"/>
</dbReference>
<dbReference type="SUPFAM" id="SSF160379">
    <property type="entry name" value="SP0830-like"/>
    <property type="match status" value="1"/>
</dbReference>
<dbReference type="PANTHER" id="PTHR36439:SF1">
    <property type="entry name" value="DUF1697 DOMAIN-CONTAINING PROTEIN"/>
    <property type="match status" value="1"/>
</dbReference>
<dbReference type="EMBL" id="FRAT01000001">
    <property type="protein sequence ID" value="SHK10739.1"/>
    <property type="molecule type" value="Genomic_DNA"/>
</dbReference>
<evidence type="ECO:0000313" key="3">
    <source>
        <dbReference type="Proteomes" id="UP000184031"/>
    </source>
</evidence>
<proteinExistence type="predicted"/>
<dbReference type="Pfam" id="PF08002">
    <property type="entry name" value="DUF1697"/>
    <property type="match status" value="1"/>
</dbReference>
<evidence type="ECO:0000313" key="2">
    <source>
        <dbReference type="EMBL" id="SHK10739.1"/>
    </source>
</evidence>
<organism evidence="2 3">
    <name type="scientific">Flagellimonas taeanensis</name>
    <dbReference type="NCBI Taxonomy" id="1005926"/>
    <lineage>
        <taxon>Bacteria</taxon>
        <taxon>Pseudomonadati</taxon>
        <taxon>Bacteroidota</taxon>
        <taxon>Flavobacteriia</taxon>
        <taxon>Flavobacteriales</taxon>
        <taxon>Flavobacteriaceae</taxon>
        <taxon>Flagellimonas</taxon>
    </lineage>
</organism>
<dbReference type="PIRSF" id="PIRSF008502">
    <property type="entry name" value="UCP008502"/>
    <property type="match status" value="1"/>
</dbReference>
<dbReference type="OrthoDB" id="9806494at2"/>
<protein>
    <submittedName>
        <fullName evidence="2">Uncharacterized conserved protein, DUF1697 family</fullName>
    </submittedName>
</protein>
<dbReference type="RefSeq" id="WP_072876097.1">
    <property type="nucleotide sequence ID" value="NZ_FOKU01000001.1"/>
</dbReference>
<evidence type="ECO:0000313" key="1">
    <source>
        <dbReference type="EMBL" id="SFB67659.1"/>
    </source>
</evidence>
<dbReference type="STRING" id="1055723.SAMN05216293_0292"/>
<evidence type="ECO:0000313" key="4">
    <source>
        <dbReference type="Proteomes" id="UP000198940"/>
    </source>
</evidence>
<dbReference type="AlphaFoldDB" id="A0A1M6PRW7"/>
<dbReference type="Gene3D" id="3.30.70.1280">
    <property type="entry name" value="SP0830-like domains"/>
    <property type="match status" value="1"/>
</dbReference>
<dbReference type="InterPro" id="IPR012545">
    <property type="entry name" value="DUF1697"/>
</dbReference>
<dbReference type="EMBL" id="FOKU01000001">
    <property type="protein sequence ID" value="SFB67659.1"/>
    <property type="molecule type" value="Genomic_DNA"/>
</dbReference>
<comment type="caution">
    <text evidence="2">The sequence shown here is derived from an EMBL/GenBank/DDBJ whole genome shotgun (WGS) entry which is preliminary data.</text>
</comment>